<dbReference type="CDD" id="cd03586">
    <property type="entry name" value="PolY_Pol_IV_kappa"/>
    <property type="match status" value="1"/>
</dbReference>
<evidence type="ECO:0000256" key="3">
    <source>
        <dbReference type="ARBA" id="ARBA00049244"/>
    </source>
</evidence>
<feature type="region of interest" description="Disordered" evidence="4">
    <location>
        <begin position="228"/>
        <end position="248"/>
    </location>
</feature>
<dbReference type="Gene3D" id="1.10.150.20">
    <property type="entry name" value="5' to 3' exonuclease, C-terminal subdomain"/>
    <property type="match status" value="1"/>
</dbReference>
<evidence type="ECO:0000256" key="2">
    <source>
        <dbReference type="ARBA" id="ARBA00025589"/>
    </source>
</evidence>
<dbReference type="InterPro" id="IPR001126">
    <property type="entry name" value="UmuC"/>
</dbReference>
<dbReference type="GO" id="GO:0005829">
    <property type="term" value="C:cytosol"/>
    <property type="evidence" value="ECO:0007669"/>
    <property type="project" value="TreeGrafter"/>
</dbReference>
<dbReference type="Pfam" id="PF00817">
    <property type="entry name" value="IMS"/>
    <property type="match status" value="1"/>
</dbReference>
<dbReference type="InterPro" id="IPR043502">
    <property type="entry name" value="DNA/RNA_pol_sf"/>
</dbReference>
<dbReference type="AlphaFoldDB" id="A0A848KV40"/>
<dbReference type="PANTHER" id="PTHR11076:SF33">
    <property type="entry name" value="DNA POLYMERASE KAPPA"/>
    <property type="match status" value="1"/>
</dbReference>
<dbReference type="InterPro" id="IPR017961">
    <property type="entry name" value="DNA_pol_Y-fam_little_finger"/>
</dbReference>
<dbReference type="EC" id="2.7.7.7" evidence="6"/>
<reference evidence="6 7" key="1">
    <citation type="submission" date="2019-05" db="EMBL/GenBank/DDBJ databases">
        <authorList>
            <person name="Lee S.D."/>
        </authorList>
    </citation>
    <scope>NUCLEOTIDE SEQUENCE [LARGE SCALE GENOMIC DNA]</scope>
    <source>
        <strain evidence="6 7">YC2-7</strain>
    </source>
</reference>
<dbReference type="PANTHER" id="PTHR11076">
    <property type="entry name" value="DNA REPAIR POLYMERASE UMUC / TRANSFERASE FAMILY MEMBER"/>
    <property type="match status" value="1"/>
</dbReference>
<dbReference type="Proteomes" id="UP000535543">
    <property type="component" value="Unassembled WGS sequence"/>
</dbReference>
<evidence type="ECO:0000256" key="4">
    <source>
        <dbReference type="SAM" id="MobiDB-lite"/>
    </source>
</evidence>
<dbReference type="InterPro" id="IPR050116">
    <property type="entry name" value="DNA_polymerase-Y"/>
</dbReference>
<gene>
    <name evidence="6" type="ORF">FGL95_30555</name>
</gene>
<comment type="catalytic activity">
    <reaction evidence="3">
        <text>DNA(n) + a 2'-deoxyribonucleoside 5'-triphosphate = DNA(n+1) + diphosphate</text>
        <dbReference type="Rhea" id="RHEA:22508"/>
        <dbReference type="Rhea" id="RHEA-COMP:17339"/>
        <dbReference type="Rhea" id="RHEA-COMP:17340"/>
        <dbReference type="ChEBI" id="CHEBI:33019"/>
        <dbReference type="ChEBI" id="CHEBI:61560"/>
        <dbReference type="ChEBI" id="CHEBI:173112"/>
        <dbReference type="EC" id="2.7.7.7"/>
    </reaction>
</comment>
<comment type="function">
    <text evidence="2">Poorly processive, error-prone DNA polymerase involved in untargeted mutagenesis. Copies undamaged DNA at stalled replication forks, which arise in vivo from mismatched or misaligned primer ends. These misaligned primers can be extended by PolIV. Exhibits no 3'-5' exonuclease (proofreading) activity. May be involved in translesional synthesis, in conjunction with the beta clamp from PolIII.</text>
</comment>
<dbReference type="GO" id="GO:0042276">
    <property type="term" value="P:error-prone translesion synthesis"/>
    <property type="evidence" value="ECO:0007669"/>
    <property type="project" value="TreeGrafter"/>
</dbReference>
<evidence type="ECO:0000313" key="7">
    <source>
        <dbReference type="Proteomes" id="UP000535543"/>
    </source>
</evidence>
<dbReference type="SUPFAM" id="SSF56672">
    <property type="entry name" value="DNA/RNA polymerases"/>
    <property type="match status" value="1"/>
</dbReference>
<dbReference type="InterPro" id="IPR022880">
    <property type="entry name" value="DNApol_IV"/>
</dbReference>
<dbReference type="InterPro" id="IPR036775">
    <property type="entry name" value="DNA_pol_Y-fam_lit_finger_sf"/>
</dbReference>
<keyword evidence="7" id="KW-1185">Reference proteome</keyword>
<comment type="caution">
    <text evidence="6">The sequence shown here is derived from an EMBL/GenBank/DDBJ whole genome shotgun (WGS) entry which is preliminary data.</text>
</comment>
<evidence type="ECO:0000313" key="6">
    <source>
        <dbReference type="EMBL" id="NMN99367.1"/>
    </source>
</evidence>
<keyword evidence="6" id="KW-0548">Nucleotidyltransferase</keyword>
<accession>A0A848KV40</accession>
<feature type="domain" description="UmuC" evidence="5">
    <location>
        <begin position="4"/>
        <end position="183"/>
    </location>
</feature>
<proteinExistence type="inferred from homology"/>
<comment type="similarity">
    <text evidence="1">Belongs to the DNA polymerase type-Y family.</text>
</comment>
<dbReference type="GO" id="GO:0009432">
    <property type="term" value="P:SOS response"/>
    <property type="evidence" value="ECO:0007669"/>
    <property type="project" value="TreeGrafter"/>
</dbReference>
<dbReference type="Gene3D" id="3.30.1490.100">
    <property type="entry name" value="DNA polymerase, Y-family, little finger domain"/>
    <property type="match status" value="1"/>
</dbReference>
<organism evidence="6 7">
    <name type="scientific">Antrihabitans stalactiti</name>
    <dbReference type="NCBI Taxonomy" id="2584121"/>
    <lineage>
        <taxon>Bacteria</taxon>
        <taxon>Bacillati</taxon>
        <taxon>Actinomycetota</taxon>
        <taxon>Actinomycetes</taxon>
        <taxon>Mycobacteriales</taxon>
        <taxon>Nocardiaceae</taxon>
        <taxon>Antrihabitans</taxon>
    </lineage>
</organism>
<evidence type="ECO:0000259" key="5">
    <source>
        <dbReference type="PROSITE" id="PS50173"/>
    </source>
</evidence>
<reference evidence="6 7" key="2">
    <citation type="submission" date="2020-06" db="EMBL/GenBank/DDBJ databases">
        <title>Antribacter stalactiti gen. nov., sp. nov., a new member of the family Nacardiaceae isolated from a cave.</title>
        <authorList>
            <person name="Kim I.S."/>
        </authorList>
    </citation>
    <scope>NUCLEOTIDE SEQUENCE [LARGE SCALE GENOMIC DNA]</scope>
    <source>
        <strain evidence="6 7">YC2-7</strain>
    </source>
</reference>
<name>A0A848KV40_9NOCA</name>
<dbReference type="PROSITE" id="PS50173">
    <property type="entry name" value="UMUC"/>
    <property type="match status" value="1"/>
</dbReference>
<sequence length="341" mass="36498">MKWILHVDLDQFLAAVEKRRRPQLLEVPVVVGGSGDPTKARQVVACASYEARAFGVHAGMPLRAAFRKCPEAVFLPSDGPAYDEASAEVMGILRSFGLPVQVLGWDEAFAGAETADPEGLAEDIRAAISTRAGLVCSVGIGDNMLRAKIATGFAKPAGVYRVTADNWSELMAHRQTEALWGIGKRTAIRLQTLGISTVDHLARAEPALLAKEFGPRIGPWLGRLGQGIGGTEVDTTPREPTSRSHSTTFASDLTDRADIDAQVTALAQRVAAEVGGSRLVSRVAVTVRTASFYTRTKIRKLDSPTSSVDAIVAAALAVLDLFPLDRPVRLLGVRVEFAHQP</sequence>
<dbReference type="GO" id="GO:0006281">
    <property type="term" value="P:DNA repair"/>
    <property type="evidence" value="ECO:0007669"/>
    <property type="project" value="InterPro"/>
</dbReference>
<protein>
    <submittedName>
        <fullName evidence="6">DNA polymerase IV</fullName>
        <ecNumber evidence="6">2.7.7.7</ecNumber>
    </submittedName>
</protein>
<dbReference type="NCBIfam" id="NF002883">
    <property type="entry name" value="PRK03352.1"/>
    <property type="match status" value="1"/>
</dbReference>
<dbReference type="Gene3D" id="3.30.70.270">
    <property type="match status" value="1"/>
</dbReference>
<dbReference type="GO" id="GO:0003887">
    <property type="term" value="F:DNA-directed DNA polymerase activity"/>
    <property type="evidence" value="ECO:0007669"/>
    <property type="project" value="UniProtKB-EC"/>
</dbReference>
<dbReference type="Pfam" id="PF11799">
    <property type="entry name" value="IMS_C"/>
    <property type="match status" value="1"/>
</dbReference>
<dbReference type="EMBL" id="VCQU01000017">
    <property type="protein sequence ID" value="NMN99367.1"/>
    <property type="molecule type" value="Genomic_DNA"/>
</dbReference>
<dbReference type="RefSeq" id="WP_169594580.1">
    <property type="nucleotide sequence ID" value="NZ_VCQU01000017.1"/>
</dbReference>
<dbReference type="GO" id="GO:0003684">
    <property type="term" value="F:damaged DNA binding"/>
    <property type="evidence" value="ECO:0007669"/>
    <property type="project" value="InterPro"/>
</dbReference>
<evidence type="ECO:0000256" key="1">
    <source>
        <dbReference type="ARBA" id="ARBA00010945"/>
    </source>
</evidence>
<dbReference type="InterPro" id="IPR043128">
    <property type="entry name" value="Rev_trsase/Diguanyl_cyclase"/>
</dbReference>
<dbReference type="Gene3D" id="3.40.1170.60">
    <property type="match status" value="1"/>
</dbReference>
<keyword evidence="6" id="KW-0808">Transferase</keyword>
<dbReference type="SUPFAM" id="SSF100879">
    <property type="entry name" value="Lesion bypass DNA polymerase (Y-family), little finger domain"/>
    <property type="match status" value="1"/>
</dbReference>